<dbReference type="EMBL" id="CADCTQ010000387">
    <property type="protein sequence ID" value="CAA9291770.1"/>
    <property type="molecule type" value="Genomic_DNA"/>
</dbReference>
<organism evidence="1">
    <name type="scientific">uncultured Cytophagales bacterium</name>
    <dbReference type="NCBI Taxonomy" id="158755"/>
    <lineage>
        <taxon>Bacteria</taxon>
        <taxon>Pseudomonadati</taxon>
        <taxon>Bacteroidota</taxon>
        <taxon>Sphingobacteriia</taxon>
        <taxon>Sphingobacteriales</taxon>
        <taxon>environmental samples</taxon>
    </lineage>
</organism>
<evidence type="ECO:0000313" key="1">
    <source>
        <dbReference type="EMBL" id="CAA9291770.1"/>
    </source>
</evidence>
<protein>
    <recommendedName>
        <fullName evidence="2">Outer membrane protein beta-barrel domain-containing protein</fullName>
    </recommendedName>
</protein>
<evidence type="ECO:0008006" key="2">
    <source>
        <dbReference type="Google" id="ProtNLM"/>
    </source>
</evidence>
<reference evidence="1" key="1">
    <citation type="submission" date="2020-02" db="EMBL/GenBank/DDBJ databases">
        <authorList>
            <person name="Meier V. D."/>
        </authorList>
    </citation>
    <scope>NUCLEOTIDE SEQUENCE</scope>
    <source>
        <strain evidence="1">AVDCRST_MAG56</strain>
    </source>
</reference>
<dbReference type="AlphaFoldDB" id="A0A6J4JZN1"/>
<proteinExistence type="predicted"/>
<sequence>MRSLRFILVFDEKTMNKRLLPLLVLLELVLPAAAQQQEVIHLKNGSVIRNIAEMQHADSLIRVRTADGSVFVFGPGDLARMGYERRPSRYKTSGYLLDIEWGVLSGRQSPRWQFGPAREAVNSFSFSVVNGYRFNRLVGVGVGVGLDAYREGVITPLFVRASGHLFNARFSPVYALDAGYGFYSPVFNDLPGGDNSVAYRFRGGLMGNAAGGVQVFLGRDIALYTMLGYRVQQARFAYSSDVLESREVEQLLFRRLSLRLGFSF</sequence>
<gene>
    <name evidence="1" type="ORF">AVDCRST_MAG56-4647</name>
</gene>
<name>A0A6J4JZN1_9SPHI</name>
<accession>A0A6J4JZN1</accession>